<proteinExistence type="predicted"/>
<keyword evidence="3" id="KW-1185">Reference proteome</keyword>
<dbReference type="GO" id="GO:0046872">
    <property type="term" value="F:metal ion binding"/>
    <property type="evidence" value="ECO:0007669"/>
    <property type="project" value="InterPro"/>
</dbReference>
<evidence type="ECO:0000313" key="2">
    <source>
        <dbReference type="EMBL" id="RYB98428.1"/>
    </source>
</evidence>
<dbReference type="EMBL" id="SDWU01000023">
    <property type="protein sequence ID" value="RYB98428.1"/>
    <property type="molecule type" value="Genomic_DNA"/>
</dbReference>
<evidence type="ECO:0008006" key="4">
    <source>
        <dbReference type="Google" id="ProtNLM"/>
    </source>
</evidence>
<protein>
    <recommendedName>
        <fullName evidence="4">Insulinase family protein</fullName>
    </recommendedName>
</protein>
<dbReference type="Gene3D" id="3.30.830.10">
    <property type="entry name" value="Metalloenzyme, LuxS/M16 peptidase-like"/>
    <property type="match status" value="2"/>
</dbReference>
<name>A0A4Q2S7Y5_9ACTN</name>
<dbReference type="RefSeq" id="WP_129456579.1">
    <property type="nucleotide sequence ID" value="NZ_JACXYX010000019.1"/>
</dbReference>
<dbReference type="OrthoDB" id="3798591at2"/>
<keyword evidence="1" id="KW-1133">Transmembrane helix</keyword>
<dbReference type="Proteomes" id="UP000293291">
    <property type="component" value="Unassembled WGS sequence"/>
</dbReference>
<sequence>MGVVHETAIDDVRTFWVDSGRPTLAATLMFRVGLADETLATSGWLHLLEHLALHGLPRGTLAVNGSVGPMLTTFSMHGPPDQVAAALSEVTRRLADPDLSELARERRVLAAEAATRGGPVQRAFGMRYGGRGPGLASYDDLGLGRATPERLVDLSRRAFPAANASLALDGPPPEAMDLRLGDGSPWAVTPATPVERPRAVYPDGAGLVLSGVVGRSLPGTLVAPVLEDALRKRLRDQEGAAYSPYSVYEAVDAEHALVIAGSDVSPTTAPALLGHVVDLVAGLAANGPDPESLADILAAMRQGFTDPYSVGYLSHRAAAQSLRGGPVEQLDDILDELDTVDSARVGTAIVEFGESLIVGAPPGTTPHPRLRVIEQPESGGSVRGTRSVNWPAESVRLAVRDDALTLGDARGHLRYPVDEVAGYLVWDSGARGVILTDGWSLVVRPDSWTGGGKVVERLDALVSPELHLPQPKETGPEPIAREPFVRRWWQGLNRWFGGPVASVIVVLVVLWCLYGFGQGVAAGELLLACVFPLIAFAAIWFFHVPRKA</sequence>
<reference evidence="2 3" key="1">
    <citation type="submission" date="2019-01" db="EMBL/GenBank/DDBJ databases">
        <title>Novel species of Nocardioides.</title>
        <authorList>
            <person name="Liu Q."/>
            <person name="Xin Y.-H."/>
        </authorList>
    </citation>
    <scope>NUCLEOTIDE SEQUENCE [LARGE SCALE GENOMIC DNA]</scope>
    <source>
        <strain evidence="2 3">CGMCC 4.6875</strain>
    </source>
</reference>
<dbReference type="AlphaFoldDB" id="A0A4Q2S7Y5"/>
<gene>
    <name evidence="2" type="ORF">EUA07_18085</name>
</gene>
<accession>A0A4Q2S7Y5</accession>
<comment type="caution">
    <text evidence="2">The sequence shown here is derived from an EMBL/GenBank/DDBJ whole genome shotgun (WGS) entry which is preliminary data.</text>
</comment>
<evidence type="ECO:0000256" key="1">
    <source>
        <dbReference type="SAM" id="Phobius"/>
    </source>
</evidence>
<dbReference type="InterPro" id="IPR011249">
    <property type="entry name" value="Metalloenz_LuxS/M16"/>
</dbReference>
<dbReference type="SUPFAM" id="SSF63411">
    <property type="entry name" value="LuxS/MPP-like metallohydrolase"/>
    <property type="match status" value="2"/>
</dbReference>
<evidence type="ECO:0000313" key="3">
    <source>
        <dbReference type="Proteomes" id="UP000293291"/>
    </source>
</evidence>
<feature type="transmembrane region" description="Helical" evidence="1">
    <location>
        <begin position="522"/>
        <end position="542"/>
    </location>
</feature>
<organism evidence="2 3">
    <name type="scientific">Nocardioides ganghwensis</name>
    <dbReference type="NCBI Taxonomy" id="252230"/>
    <lineage>
        <taxon>Bacteria</taxon>
        <taxon>Bacillati</taxon>
        <taxon>Actinomycetota</taxon>
        <taxon>Actinomycetes</taxon>
        <taxon>Propionibacteriales</taxon>
        <taxon>Nocardioidaceae</taxon>
        <taxon>Nocardioides</taxon>
    </lineage>
</organism>
<keyword evidence="1" id="KW-0472">Membrane</keyword>
<feature type="transmembrane region" description="Helical" evidence="1">
    <location>
        <begin position="495"/>
        <end position="516"/>
    </location>
</feature>
<keyword evidence="1" id="KW-0812">Transmembrane</keyword>